<dbReference type="GO" id="GO:0009691">
    <property type="term" value="P:cytokinin biosynthetic process"/>
    <property type="evidence" value="ECO:0007669"/>
    <property type="project" value="InterPro"/>
</dbReference>
<evidence type="ECO:0000313" key="3">
    <source>
        <dbReference type="Proteomes" id="UP000297245"/>
    </source>
</evidence>
<dbReference type="Gene3D" id="3.40.50.450">
    <property type="match status" value="1"/>
</dbReference>
<protein>
    <recommendedName>
        <fullName evidence="4">Lysine decarboxylase</fullName>
    </recommendedName>
</protein>
<keyword evidence="3" id="KW-1185">Reference proteome</keyword>
<evidence type="ECO:0008006" key="4">
    <source>
        <dbReference type="Google" id="ProtNLM"/>
    </source>
</evidence>
<dbReference type="NCBIfam" id="TIGR00730">
    <property type="entry name" value="Rossman fold protein, TIGR00730 family"/>
    <property type="match status" value="1"/>
</dbReference>
<dbReference type="Pfam" id="PF03641">
    <property type="entry name" value="Lysine_decarbox"/>
    <property type="match status" value="1"/>
</dbReference>
<dbReference type="Proteomes" id="UP000297245">
    <property type="component" value="Unassembled WGS sequence"/>
</dbReference>
<name>A0A4S8M7N2_DENBC</name>
<dbReference type="OrthoDB" id="414463at2759"/>
<dbReference type="GO" id="GO:0016799">
    <property type="term" value="F:hydrolase activity, hydrolyzing N-glycosyl compounds"/>
    <property type="evidence" value="ECO:0007669"/>
    <property type="project" value="TreeGrafter"/>
</dbReference>
<accession>A0A4S8M7N2</accession>
<dbReference type="AlphaFoldDB" id="A0A4S8M7N2"/>
<dbReference type="EMBL" id="ML179138">
    <property type="protein sequence ID" value="THU98339.1"/>
    <property type="molecule type" value="Genomic_DNA"/>
</dbReference>
<reference evidence="2 3" key="1">
    <citation type="journal article" date="2019" name="Nat. Ecol. Evol.">
        <title>Megaphylogeny resolves global patterns of mushroom evolution.</title>
        <authorList>
            <person name="Varga T."/>
            <person name="Krizsan K."/>
            <person name="Foldi C."/>
            <person name="Dima B."/>
            <person name="Sanchez-Garcia M."/>
            <person name="Sanchez-Ramirez S."/>
            <person name="Szollosi G.J."/>
            <person name="Szarkandi J.G."/>
            <person name="Papp V."/>
            <person name="Albert L."/>
            <person name="Andreopoulos W."/>
            <person name="Angelini C."/>
            <person name="Antonin V."/>
            <person name="Barry K.W."/>
            <person name="Bougher N.L."/>
            <person name="Buchanan P."/>
            <person name="Buyck B."/>
            <person name="Bense V."/>
            <person name="Catcheside P."/>
            <person name="Chovatia M."/>
            <person name="Cooper J."/>
            <person name="Damon W."/>
            <person name="Desjardin D."/>
            <person name="Finy P."/>
            <person name="Geml J."/>
            <person name="Haridas S."/>
            <person name="Hughes K."/>
            <person name="Justo A."/>
            <person name="Karasinski D."/>
            <person name="Kautmanova I."/>
            <person name="Kiss B."/>
            <person name="Kocsube S."/>
            <person name="Kotiranta H."/>
            <person name="LaButti K.M."/>
            <person name="Lechner B.E."/>
            <person name="Liimatainen K."/>
            <person name="Lipzen A."/>
            <person name="Lukacs Z."/>
            <person name="Mihaltcheva S."/>
            <person name="Morgado L.N."/>
            <person name="Niskanen T."/>
            <person name="Noordeloos M.E."/>
            <person name="Ohm R.A."/>
            <person name="Ortiz-Santana B."/>
            <person name="Ovrebo C."/>
            <person name="Racz N."/>
            <person name="Riley R."/>
            <person name="Savchenko A."/>
            <person name="Shiryaev A."/>
            <person name="Soop K."/>
            <person name="Spirin V."/>
            <person name="Szebenyi C."/>
            <person name="Tomsovsky M."/>
            <person name="Tulloss R.E."/>
            <person name="Uehling J."/>
            <person name="Grigoriev I.V."/>
            <person name="Vagvolgyi C."/>
            <person name="Papp T."/>
            <person name="Martin F.M."/>
            <person name="Miettinen O."/>
            <person name="Hibbett D.S."/>
            <person name="Nagy L.G."/>
        </authorList>
    </citation>
    <scope>NUCLEOTIDE SEQUENCE [LARGE SCALE GENOMIC DNA]</scope>
    <source>
        <strain evidence="2 3">CBS 962.96</strain>
    </source>
</reference>
<dbReference type="PANTHER" id="PTHR31223">
    <property type="entry name" value="LOG FAMILY PROTEIN YJL055W"/>
    <property type="match status" value="1"/>
</dbReference>
<dbReference type="PANTHER" id="PTHR31223:SF70">
    <property type="entry name" value="LOG FAMILY PROTEIN YJL055W"/>
    <property type="match status" value="1"/>
</dbReference>
<sequence>MTTIPSEAALCVYCGASPGNVPEFQAAAISLGQALARSNRPLVYGGSSKGLMGLVSSSCLKAGGEVTGIIPYAMATSGEGTGEDYEQRGRNKTIIVENMHERKMKMAMLSGGFIALPGGYGTLEEIFEVTTWSQLGIHCKPVILLNVNNYYDPLRKLVESAVASGFIRPSYAKLLTFVDAPADREQPIDWGQAALEAFDGWYSPIYQGLFQWSKL</sequence>
<dbReference type="GO" id="GO:0005829">
    <property type="term" value="C:cytosol"/>
    <property type="evidence" value="ECO:0007669"/>
    <property type="project" value="TreeGrafter"/>
</dbReference>
<dbReference type="EMBL" id="ML179138">
    <property type="protein sequence ID" value="THU98310.1"/>
    <property type="molecule type" value="Genomic_DNA"/>
</dbReference>
<proteinExistence type="predicted"/>
<evidence type="ECO:0000313" key="1">
    <source>
        <dbReference type="EMBL" id="THU98310.1"/>
    </source>
</evidence>
<evidence type="ECO:0000313" key="2">
    <source>
        <dbReference type="EMBL" id="THU98339.1"/>
    </source>
</evidence>
<dbReference type="SUPFAM" id="SSF102405">
    <property type="entry name" value="MCP/YpsA-like"/>
    <property type="match status" value="1"/>
</dbReference>
<dbReference type="InterPro" id="IPR031100">
    <property type="entry name" value="LOG_fam"/>
</dbReference>
<gene>
    <name evidence="1" type="ORF">K435DRAFT_661149</name>
    <name evidence="2" type="ORF">K435DRAFT_795800</name>
</gene>
<dbReference type="InterPro" id="IPR005269">
    <property type="entry name" value="LOG"/>
</dbReference>
<organism evidence="2 3">
    <name type="scientific">Dendrothele bispora (strain CBS 962.96)</name>
    <dbReference type="NCBI Taxonomy" id="1314807"/>
    <lineage>
        <taxon>Eukaryota</taxon>
        <taxon>Fungi</taxon>
        <taxon>Dikarya</taxon>
        <taxon>Basidiomycota</taxon>
        <taxon>Agaricomycotina</taxon>
        <taxon>Agaricomycetes</taxon>
        <taxon>Agaricomycetidae</taxon>
        <taxon>Agaricales</taxon>
        <taxon>Agaricales incertae sedis</taxon>
        <taxon>Dendrothele</taxon>
    </lineage>
</organism>